<dbReference type="InterPro" id="IPR036282">
    <property type="entry name" value="Glutathione-S-Trfase_C_sf"/>
</dbReference>
<proteinExistence type="predicted"/>
<name>A0ABN8S1I2_9CNID</name>
<dbReference type="Gene3D" id="3.40.30.10">
    <property type="entry name" value="Glutaredoxin"/>
    <property type="match status" value="1"/>
</dbReference>
<dbReference type="Gene3D" id="1.20.1050.10">
    <property type="match status" value="1"/>
</dbReference>
<dbReference type="InterPro" id="IPR040079">
    <property type="entry name" value="Glutathione_S-Trfase"/>
</dbReference>
<evidence type="ECO:0000259" key="2">
    <source>
        <dbReference type="PROSITE" id="PS50405"/>
    </source>
</evidence>
<dbReference type="InterPro" id="IPR050213">
    <property type="entry name" value="GST_superfamily"/>
</dbReference>
<dbReference type="PROSITE" id="PS50405">
    <property type="entry name" value="GST_CTER"/>
    <property type="match status" value="1"/>
</dbReference>
<dbReference type="InterPro" id="IPR036249">
    <property type="entry name" value="Thioredoxin-like_sf"/>
</dbReference>
<dbReference type="PROSITE" id="PS50404">
    <property type="entry name" value="GST_NTER"/>
    <property type="match status" value="1"/>
</dbReference>
<sequence length="242" mass="27146">MACSVGFSFHLPYIRAVPIDNFVHVDEEAVGGSGVGIDERRLTRQQRTACVGDRMVIKITKNERNDKTTCGIAPFGQLPLLEIKDGTSSKSIMLCQSVAILRYLANEFGLAPETNLEKAFADMVVDAVMDIRAKIRKCRFETDAALKEKSIKEFQESLPTDLKNLEKVLEGNDGGKGYFVGKKLSYADISFFNFMNSWMAKDKINGYPDELKELPLLQGLYERVRDIPAVKTRLKTRPDTVL</sequence>
<dbReference type="SUPFAM" id="SSF52833">
    <property type="entry name" value="Thioredoxin-like"/>
    <property type="match status" value="1"/>
</dbReference>
<dbReference type="EMBL" id="CALNXK010000396">
    <property type="protein sequence ID" value="CAH3184709.1"/>
    <property type="molecule type" value="Genomic_DNA"/>
</dbReference>
<dbReference type="SUPFAM" id="SSF47616">
    <property type="entry name" value="GST C-terminal domain-like"/>
    <property type="match status" value="1"/>
</dbReference>
<dbReference type="Pfam" id="PF14497">
    <property type="entry name" value="GST_C_3"/>
    <property type="match status" value="1"/>
</dbReference>
<dbReference type="PANTHER" id="PTHR11571">
    <property type="entry name" value="GLUTATHIONE S-TRANSFERASE"/>
    <property type="match status" value="1"/>
</dbReference>
<evidence type="ECO:0000313" key="4">
    <source>
        <dbReference type="Proteomes" id="UP001159405"/>
    </source>
</evidence>
<evidence type="ECO:0008006" key="5">
    <source>
        <dbReference type="Google" id="ProtNLM"/>
    </source>
</evidence>
<evidence type="ECO:0000313" key="3">
    <source>
        <dbReference type="EMBL" id="CAH3184709.1"/>
    </source>
</evidence>
<dbReference type="CDD" id="cd03192">
    <property type="entry name" value="GST_C_Sigma_like"/>
    <property type="match status" value="1"/>
</dbReference>
<protein>
    <recommendedName>
        <fullName evidence="5">Glutathione S-transferase</fullName>
    </recommendedName>
</protein>
<accession>A0ABN8S1I2</accession>
<dbReference type="PANTHER" id="PTHR11571:SF150">
    <property type="entry name" value="GLUTATHIONE S-TRANSFERASE"/>
    <property type="match status" value="1"/>
</dbReference>
<comment type="caution">
    <text evidence="3">The sequence shown here is derived from an EMBL/GenBank/DDBJ whole genome shotgun (WGS) entry which is preliminary data.</text>
</comment>
<evidence type="ECO:0000259" key="1">
    <source>
        <dbReference type="PROSITE" id="PS50404"/>
    </source>
</evidence>
<keyword evidence="4" id="KW-1185">Reference proteome</keyword>
<gene>
    <name evidence="3" type="ORF">PLOB_00030718</name>
</gene>
<feature type="domain" description="GST C-terminal" evidence="2">
    <location>
        <begin position="114"/>
        <end position="242"/>
    </location>
</feature>
<dbReference type="InterPro" id="IPR004045">
    <property type="entry name" value="Glutathione_S-Trfase_N"/>
</dbReference>
<dbReference type="Proteomes" id="UP001159405">
    <property type="component" value="Unassembled WGS sequence"/>
</dbReference>
<feature type="domain" description="GST N-terminal" evidence="1">
    <location>
        <begin position="10"/>
        <end position="112"/>
    </location>
</feature>
<organism evidence="3 4">
    <name type="scientific">Porites lobata</name>
    <dbReference type="NCBI Taxonomy" id="104759"/>
    <lineage>
        <taxon>Eukaryota</taxon>
        <taxon>Metazoa</taxon>
        <taxon>Cnidaria</taxon>
        <taxon>Anthozoa</taxon>
        <taxon>Hexacorallia</taxon>
        <taxon>Scleractinia</taxon>
        <taxon>Fungiina</taxon>
        <taxon>Poritidae</taxon>
        <taxon>Porites</taxon>
    </lineage>
</organism>
<dbReference type="SFLD" id="SFLDS00019">
    <property type="entry name" value="Glutathione_Transferase_(cytos"/>
    <property type="match status" value="1"/>
</dbReference>
<dbReference type="InterPro" id="IPR010987">
    <property type="entry name" value="Glutathione-S-Trfase_C-like"/>
</dbReference>
<reference evidence="3 4" key="1">
    <citation type="submission" date="2022-05" db="EMBL/GenBank/DDBJ databases">
        <authorList>
            <consortium name="Genoscope - CEA"/>
            <person name="William W."/>
        </authorList>
    </citation>
    <scope>NUCLEOTIDE SEQUENCE [LARGE SCALE GENOMIC DNA]</scope>
</reference>
<dbReference type="InterPro" id="IPR004046">
    <property type="entry name" value="GST_C"/>
</dbReference>